<keyword evidence="2" id="KW-1185">Reference proteome</keyword>
<dbReference type="SUPFAM" id="SSF48452">
    <property type="entry name" value="TPR-like"/>
    <property type="match status" value="1"/>
</dbReference>
<dbReference type="EMBL" id="CP027062">
    <property type="protein sequence ID" value="AVI50867.1"/>
    <property type="molecule type" value="Genomic_DNA"/>
</dbReference>
<proteinExistence type="predicted"/>
<gene>
    <name evidence="1" type="ORF">C5O00_06640</name>
</gene>
<dbReference type="InterPro" id="IPR011990">
    <property type="entry name" value="TPR-like_helical_dom_sf"/>
</dbReference>
<sequence>MSGYSQSSTDVNKDVDRTAVYEQVVKEGYGTPTIYKELGNGHYFKGNYAEAKKWFEKLFETETLKDPMLKFRYKQTLKALKLDIETNTYLNPAVAGSN</sequence>
<evidence type="ECO:0000313" key="1">
    <source>
        <dbReference type="EMBL" id="AVI50867.1"/>
    </source>
</evidence>
<protein>
    <submittedName>
        <fullName evidence="1">Uncharacterized protein</fullName>
    </submittedName>
</protein>
<reference evidence="1 2" key="1">
    <citation type="submission" date="2018-02" db="EMBL/GenBank/DDBJ databases">
        <title>Genomic analysis of the strain RR4-38 isolated from a seawater recirculating aquaculture system.</title>
        <authorList>
            <person name="Kim Y.-S."/>
            <person name="Jang Y.H."/>
            <person name="Kim K.-H."/>
        </authorList>
    </citation>
    <scope>NUCLEOTIDE SEQUENCE [LARGE SCALE GENOMIC DNA]</scope>
    <source>
        <strain evidence="1 2">RR4-38</strain>
    </source>
</reference>
<accession>A0A2S0HW02</accession>
<organism evidence="1 2">
    <name type="scientific">Pukyongia salina</name>
    <dbReference type="NCBI Taxonomy" id="2094025"/>
    <lineage>
        <taxon>Bacteria</taxon>
        <taxon>Pseudomonadati</taxon>
        <taxon>Bacteroidota</taxon>
        <taxon>Flavobacteriia</taxon>
        <taxon>Flavobacteriales</taxon>
        <taxon>Flavobacteriaceae</taxon>
        <taxon>Pukyongia</taxon>
    </lineage>
</organism>
<dbReference type="KEGG" id="aue:C5O00_06640"/>
<dbReference type="AlphaFoldDB" id="A0A2S0HW02"/>
<name>A0A2S0HW02_9FLAO</name>
<dbReference type="Proteomes" id="UP000238442">
    <property type="component" value="Chromosome"/>
</dbReference>
<evidence type="ECO:0000313" key="2">
    <source>
        <dbReference type="Proteomes" id="UP000238442"/>
    </source>
</evidence>
<dbReference type="Gene3D" id="1.25.40.10">
    <property type="entry name" value="Tetratricopeptide repeat domain"/>
    <property type="match status" value="1"/>
</dbReference>